<evidence type="ECO:0000313" key="3">
    <source>
        <dbReference type="EnsemblMetazoa" id="CapteP18759"/>
    </source>
</evidence>
<dbReference type="SUPFAM" id="SSF52402">
    <property type="entry name" value="Adenine nucleotide alpha hydrolases-like"/>
    <property type="match status" value="1"/>
</dbReference>
<dbReference type="EnsemblMetazoa" id="CapteT18759">
    <property type="protein sequence ID" value="CapteP18759"/>
    <property type="gene ID" value="CapteG18759"/>
</dbReference>
<accession>R7TZJ7</accession>
<dbReference type="AlphaFoldDB" id="R7TZJ7"/>
<dbReference type="OrthoDB" id="843225at2759"/>
<organism evidence="2">
    <name type="scientific">Capitella teleta</name>
    <name type="common">Polychaete worm</name>
    <dbReference type="NCBI Taxonomy" id="283909"/>
    <lineage>
        <taxon>Eukaryota</taxon>
        <taxon>Metazoa</taxon>
        <taxon>Spiralia</taxon>
        <taxon>Lophotrochozoa</taxon>
        <taxon>Annelida</taxon>
        <taxon>Polychaeta</taxon>
        <taxon>Sedentaria</taxon>
        <taxon>Scolecida</taxon>
        <taxon>Capitellidae</taxon>
        <taxon>Capitella</taxon>
    </lineage>
</organism>
<feature type="domain" description="UspA" evidence="1">
    <location>
        <begin position="9"/>
        <end position="148"/>
    </location>
</feature>
<dbReference type="InterPro" id="IPR006015">
    <property type="entry name" value="Universal_stress_UspA"/>
</dbReference>
<dbReference type="InterPro" id="IPR014729">
    <property type="entry name" value="Rossmann-like_a/b/a_fold"/>
</dbReference>
<dbReference type="PRINTS" id="PR01438">
    <property type="entry name" value="UNVRSLSTRESS"/>
</dbReference>
<reference evidence="2 4" key="2">
    <citation type="journal article" date="2013" name="Nature">
        <title>Insights into bilaterian evolution from three spiralian genomes.</title>
        <authorList>
            <person name="Simakov O."/>
            <person name="Marletaz F."/>
            <person name="Cho S.J."/>
            <person name="Edsinger-Gonzales E."/>
            <person name="Havlak P."/>
            <person name="Hellsten U."/>
            <person name="Kuo D.H."/>
            <person name="Larsson T."/>
            <person name="Lv J."/>
            <person name="Arendt D."/>
            <person name="Savage R."/>
            <person name="Osoegawa K."/>
            <person name="de Jong P."/>
            <person name="Grimwood J."/>
            <person name="Chapman J.A."/>
            <person name="Shapiro H."/>
            <person name="Aerts A."/>
            <person name="Otillar R.P."/>
            <person name="Terry A.Y."/>
            <person name="Boore J.L."/>
            <person name="Grigoriev I.V."/>
            <person name="Lindberg D.R."/>
            <person name="Seaver E.C."/>
            <person name="Weisblat D.A."/>
            <person name="Putnam N.H."/>
            <person name="Rokhsar D.S."/>
        </authorList>
    </citation>
    <scope>NUCLEOTIDE SEQUENCE</scope>
    <source>
        <strain evidence="2 4">I ESC-2004</strain>
    </source>
</reference>
<reference evidence="3" key="3">
    <citation type="submission" date="2015-06" db="UniProtKB">
        <authorList>
            <consortium name="EnsemblMetazoa"/>
        </authorList>
    </citation>
    <scope>IDENTIFICATION</scope>
</reference>
<reference evidence="4" key="1">
    <citation type="submission" date="2012-12" db="EMBL/GenBank/DDBJ databases">
        <authorList>
            <person name="Hellsten U."/>
            <person name="Grimwood J."/>
            <person name="Chapman J.A."/>
            <person name="Shapiro H."/>
            <person name="Aerts A."/>
            <person name="Otillar R.P."/>
            <person name="Terry A.Y."/>
            <person name="Boore J.L."/>
            <person name="Simakov O."/>
            <person name="Marletaz F."/>
            <person name="Cho S.-J."/>
            <person name="Edsinger-Gonzales E."/>
            <person name="Havlak P."/>
            <person name="Kuo D.-H."/>
            <person name="Larsson T."/>
            <person name="Lv J."/>
            <person name="Arendt D."/>
            <person name="Savage R."/>
            <person name="Osoegawa K."/>
            <person name="de Jong P."/>
            <person name="Lindberg D.R."/>
            <person name="Seaver E.C."/>
            <person name="Weisblat D.A."/>
            <person name="Putnam N.H."/>
            <person name="Grigoriev I.V."/>
            <person name="Rokhsar D.S."/>
        </authorList>
    </citation>
    <scope>NUCLEOTIDE SEQUENCE</scope>
    <source>
        <strain evidence="4">I ESC-2004</strain>
    </source>
</reference>
<dbReference type="HOGENOM" id="CLU_049301_9_2_1"/>
<evidence type="ECO:0000259" key="1">
    <source>
        <dbReference type="Pfam" id="PF00582"/>
    </source>
</evidence>
<keyword evidence="4" id="KW-1185">Reference proteome</keyword>
<gene>
    <name evidence="2" type="ORF">CAPTEDRAFT_18759</name>
</gene>
<dbReference type="OMA" id="LAHCAEY"/>
<proteinExistence type="predicted"/>
<dbReference type="EMBL" id="AMQN01010141">
    <property type="status" value="NOT_ANNOTATED_CDS"/>
    <property type="molecule type" value="Genomic_DNA"/>
</dbReference>
<evidence type="ECO:0000313" key="4">
    <source>
        <dbReference type="Proteomes" id="UP000014760"/>
    </source>
</evidence>
<dbReference type="EMBL" id="KB307129">
    <property type="protein sequence ID" value="ELT99194.1"/>
    <property type="molecule type" value="Genomic_DNA"/>
</dbReference>
<dbReference type="PANTHER" id="PTHR46989:SF3">
    <property type="entry name" value="USPA DOMAIN-CONTAINING PROTEIN"/>
    <property type="match status" value="1"/>
</dbReference>
<dbReference type="Gene3D" id="3.40.50.620">
    <property type="entry name" value="HUPs"/>
    <property type="match status" value="1"/>
</dbReference>
<dbReference type="Pfam" id="PF00582">
    <property type="entry name" value="Usp"/>
    <property type="match status" value="1"/>
</dbReference>
<protein>
    <recommendedName>
        <fullName evidence="1">UspA domain-containing protein</fullName>
    </recommendedName>
</protein>
<name>R7TZJ7_CAPTE</name>
<evidence type="ECO:0000313" key="2">
    <source>
        <dbReference type="EMBL" id="ELT99194.1"/>
    </source>
</evidence>
<dbReference type="Proteomes" id="UP000014760">
    <property type="component" value="Unassembled WGS sequence"/>
</dbReference>
<dbReference type="InterPro" id="IPR006016">
    <property type="entry name" value="UspA"/>
</dbReference>
<dbReference type="STRING" id="283909.R7TZJ7"/>
<sequence length="157" mass="17472">MATGQVPLTVIVAIDGSDIAEFALNWYLDGLHKEGNKVILFHAEEPLTVIGEVPSVESYEQMVEDGRQRSEKLEDKFRKILQNRNVQGEVHSVYGNRPGETVVESARKHGVDLIVMGTRGLNRNRRTMMGSCSDYVTHHAHCPVLVCRQGEGSSLVE</sequence>
<dbReference type="PANTHER" id="PTHR46989">
    <property type="entry name" value="USP DOMAIN-CONTAINING PROTEIN"/>
    <property type="match status" value="1"/>
</dbReference>
<dbReference type="CDD" id="cd23659">
    <property type="entry name" value="USP_At3g01520-like"/>
    <property type="match status" value="1"/>
</dbReference>